<evidence type="ECO:0000313" key="3">
    <source>
        <dbReference type="Proteomes" id="UP000279833"/>
    </source>
</evidence>
<keyword evidence="1" id="KW-0812">Transmembrane</keyword>
<evidence type="ECO:0000313" key="4">
    <source>
        <dbReference type="WBParaSite" id="SCUD_0002118001-mRNA-1"/>
    </source>
</evidence>
<dbReference type="WBParaSite" id="SCUD_0002118001-mRNA-1">
    <property type="protein sequence ID" value="SCUD_0002118001-mRNA-1"/>
    <property type="gene ID" value="SCUD_0002118001"/>
</dbReference>
<accession>A0A183L1H7</accession>
<organism evidence="4">
    <name type="scientific">Schistosoma curassoni</name>
    <dbReference type="NCBI Taxonomy" id="6186"/>
    <lineage>
        <taxon>Eukaryota</taxon>
        <taxon>Metazoa</taxon>
        <taxon>Spiralia</taxon>
        <taxon>Lophotrochozoa</taxon>
        <taxon>Platyhelminthes</taxon>
        <taxon>Trematoda</taxon>
        <taxon>Digenea</taxon>
        <taxon>Strigeidida</taxon>
        <taxon>Schistosomatoidea</taxon>
        <taxon>Schistosomatidae</taxon>
        <taxon>Schistosoma</taxon>
    </lineage>
</organism>
<feature type="transmembrane region" description="Helical" evidence="1">
    <location>
        <begin position="16"/>
        <end position="34"/>
    </location>
</feature>
<dbReference type="Proteomes" id="UP000279833">
    <property type="component" value="Unassembled WGS sequence"/>
</dbReference>
<reference evidence="2 3" key="2">
    <citation type="submission" date="2018-11" db="EMBL/GenBank/DDBJ databases">
        <authorList>
            <consortium name="Pathogen Informatics"/>
        </authorList>
    </citation>
    <scope>NUCLEOTIDE SEQUENCE [LARGE SCALE GENOMIC DNA]</scope>
    <source>
        <strain evidence="2">Dakar</strain>
        <strain evidence="3">Dakar, Senegal</strain>
    </source>
</reference>
<gene>
    <name evidence="2" type="ORF">SCUD_LOCUS21177</name>
</gene>
<keyword evidence="1" id="KW-0472">Membrane</keyword>
<reference evidence="4" key="1">
    <citation type="submission" date="2016-06" db="UniProtKB">
        <authorList>
            <consortium name="WormBaseParasite"/>
        </authorList>
    </citation>
    <scope>IDENTIFICATION</scope>
</reference>
<proteinExistence type="predicted"/>
<evidence type="ECO:0000313" key="2">
    <source>
        <dbReference type="EMBL" id="VDP74595.1"/>
    </source>
</evidence>
<name>A0A183L1H7_9TREM</name>
<keyword evidence="3" id="KW-1185">Reference proteome</keyword>
<evidence type="ECO:0000256" key="1">
    <source>
        <dbReference type="SAM" id="Phobius"/>
    </source>
</evidence>
<protein>
    <submittedName>
        <fullName evidence="4">Neur_chan_memb domain-containing protein</fullName>
    </submittedName>
</protein>
<dbReference type="AlphaFoldDB" id="A0A183L1H7"/>
<dbReference type="EMBL" id="UZAK01045958">
    <property type="protein sequence ID" value="VDP74595.1"/>
    <property type="molecule type" value="Genomic_DNA"/>
</dbReference>
<sequence length="77" mass="8630">MVSGQWMLSIWRRQPFINTCTFLMIVVVVLQFSAPYSRTDGLDVHVEDSHLDIGLQTVVLSSICSSTEGMRPLLCLS</sequence>
<keyword evidence="1" id="KW-1133">Transmembrane helix</keyword>